<proteinExistence type="predicted"/>
<feature type="non-terminal residue" evidence="1">
    <location>
        <position position="116"/>
    </location>
</feature>
<accession>A0A9W4T7B4</accession>
<dbReference type="EMBL" id="CAMKVN010011275">
    <property type="protein sequence ID" value="CAI2194699.1"/>
    <property type="molecule type" value="Genomic_DNA"/>
</dbReference>
<protein>
    <submittedName>
        <fullName evidence="1">188_t:CDS:1</fullName>
    </submittedName>
</protein>
<evidence type="ECO:0000313" key="2">
    <source>
        <dbReference type="Proteomes" id="UP001153678"/>
    </source>
</evidence>
<dbReference type="Proteomes" id="UP001153678">
    <property type="component" value="Unassembled WGS sequence"/>
</dbReference>
<dbReference type="AlphaFoldDB" id="A0A9W4T7B4"/>
<keyword evidence="2" id="KW-1185">Reference proteome</keyword>
<name>A0A9W4T7B4_9GLOM</name>
<sequence length="116" mass="13274">KKYLTSIPTRNNIVAENNERLTAIFDDAPFNRQEILFMAIDNEGAMVTLSDIPVFFDILVPDGKCPNECETKLSYEKKSYLQIYMSGTGKRKIAIKAIQENNFKTASDNLYSFHQK</sequence>
<feature type="non-terminal residue" evidence="1">
    <location>
        <position position="1"/>
    </location>
</feature>
<reference evidence="1" key="1">
    <citation type="submission" date="2022-08" db="EMBL/GenBank/DDBJ databases">
        <authorList>
            <person name="Kallberg Y."/>
            <person name="Tangrot J."/>
            <person name="Rosling A."/>
        </authorList>
    </citation>
    <scope>NUCLEOTIDE SEQUENCE</scope>
    <source>
        <strain evidence="1">Wild A</strain>
    </source>
</reference>
<organism evidence="1 2">
    <name type="scientific">Funneliformis geosporum</name>
    <dbReference type="NCBI Taxonomy" id="1117311"/>
    <lineage>
        <taxon>Eukaryota</taxon>
        <taxon>Fungi</taxon>
        <taxon>Fungi incertae sedis</taxon>
        <taxon>Mucoromycota</taxon>
        <taxon>Glomeromycotina</taxon>
        <taxon>Glomeromycetes</taxon>
        <taxon>Glomerales</taxon>
        <taxon>Glomeraceae</taxon>
        <taxon>Funneliformis</taxon>
    </lineage>
</organism>
<comment type="caution">
    <text evidence="1">The sequence shown here is derived from an EMBL/GenBank/DDBJ whole genome shotgun (WGS) entry which is preliminary data.</text>
</comment>
<gene>
    <name evidence="1" type="ORF">FWILDA_LOCUS16707</name>
</gene>
<evidence type="ECO:0000313" key="1">
    <source>
        <dbReference type="EMBL" id="CAI2194699.1"/>
    </source>
</evidence>